<organism evidence="3 4">
    <name type="scientific">Parendozoicomonas callyspongiae</name>
    <dbReference type="NCBI Taxonomy" id="2942213"/>
    <lineage>
        <taxon>Bacteria</taxon>
        <taxon>Pseudomonadati</taxon>
        <taxon>Pseudomonadota</taxon>
        <taxon>Gammaproteobacteria</taxon>
        <taxon>Oceanospirillales</taxon>
        <taxon>Endozoicomonadaceae</taxon>
        <taxon>Parendozoicomonas</taxon>
    </lineage>
</organism>
<keyword evidence="1" id="KW-0479">Metal-binding</keyword>
<keyword evidence="4" id="KW-1185">Reference proteome</keyword>
<dbReference type="RefSeq" id="WP_249698087.1">
    <property type="nucleotide sequence ID" value="NZ_JAMFLX010000004.1"/>
</dbReference>
<reference evidence="3 4" key="1">
    <citation type="submission" date="2022-05" db="EMBL/GenBank/DDBJ databases">
        <authorList>
            <person name="Park J.-S."/>
        </authorList>
    </citation>
    <scope>NUCLEOTIDE SEQUENCE [LARGE SCALE GENOMIC DNA]</scope>
    <source>
        <strain evidence="3 4">2012CJ34-2</strain>
    </source>
</reference>
<comment type="caution">
    <text evidence="3">The sequence shown here is derived from an EMBL/GenBank/DDBJ whole genome shotgun (WGS) entry which is preliminary data.</text>
</comment>
<sequence length="295" mass="32574">MSTENQFQVTFPQRQSSVRANVVRSELTETGKIAVVAESTPFHPVDFTWPDQPADRGSLQVDGLTLEVKDCLTGAIKHESNEFYVGSDIPARKGDDGWSFVVVHLVDSSPETENLMTGAEITLTIDAHYQQQLSLGHTACHLSAMALNQAIAPFWRKIPSRKDALDRPDFDQMAIVSSQIQPGSSRDHYRIGKTIRKKGLLAAEMIQDLPQLMAATEQQVNSWLTLGSPIEINCEGGSLTDRRYWHCHLGEDGYAVIPCGGTHARNLQELGAVRVSAELLTDTEFVMVTEVISLQ</sequence>
<dbReference type="Gene3D" id="3.30.980.10">
    <property type="entry name" value="Threonyl-trna Synthetase, Chain A, domain 2"/>
    <property type="match status" value="1"/>
</dbReference>
<gene>
    <name evidence="3" type="ORF">M3P05_04310</name>
</gene>
<name>A0ABT0PD31_9GAMM</name>
<dbReference type="EMBL" id="JAMFLX010000004">
    <property type="protein sequence ID" value="MCL6269166.1"/>
    <property type="molecule type" value="Genomic_DNA"/>
</dbReference>
<dbReference type="PANTHER" id="PTHR43462:SF1">
    <property type="entry name" value="ALANYL-TRNA EDITING PROTEIN AARSD1"/>
    <property type="match status" value="1"/>
</dbReference>
<evidence type="ECO:0000256" key="1">
    <source>
        <dbReference type="ARBA" id="ARBA00022723"/>
    </source>
</evidence>
<dbReference type="InterPro" id="IPR018163">
    <property type="entry name" value="Thr/Ala-tRNA-synth_IIc_edit"/>
</dbReference>
<evidence type="ECO:0000256" key="2">
    <source>
        <dbReference type="ARBA" id="ARBA00022833"/>
    </source>
</evidence>
<evidence type="ECO:0000313" key="3">
    <source>
        <dbReference type="EMBL" id="MCL6269166.1"/>
    </source>
</evidence>
<dbReference type="SUPFAM" id="SSF55186">
    <property type="entry name" value="ThrRS/AlaRS common domain"/>
    <property type="match status" value="1"/>
</dbReference>
<proteinExistence type="predicted"/>
<evidence type="ECO:0008006" key="5">
    <source>
        <dbReference type="Google" id="ProtNLM"/>
    </source>
</evidence>
<dbReference type="InterPro" id="IPR051335">
    <property type="entry name" value="Alanyl-tRNA_Editing_Enzymes"/>
</dbReference>
<dbReference type="PANTHER" id="PTHR43462">
    <property type="entry name" value="ALANYL-TRNA EDITING PROTEIN"/>
    <property type="match status" value="1"/>
</dbReference>
<protein>
    <recommendedName>
        <fullName evidence="5">Metal-dependent hydrolase</fullName>
    </recommendedName>
</protein>
<accession>A0ABT0PD31</accession>
<keyword evidence="2" id="KW-0862">Zinc</keyword>
<dbReference type="Proteomes" id="UP001203338">
    <property type="component" value="Unassembled WGS sequence"/>
</dbReference>
<evidence type="ECO:0000313" key="4">
    <source>
        <dbReference type="Proteomes" id="UP001203338"/>
    </source>
</evidence>